<feature type="compositionally biased region" description="Polar residues" evidence="1">
    <location>
        <begin position="115"/>
        <end position="124"/>
    </location>
</feature>
<dbReference type="Proteomes" id="UP000078237">
    <property type="component" value="Unassembled WGS sequence"/>
</dbReference>
<organism evidence="3 4">
    <name type="scientific">Madurella mycetomatis</name>
    <dbReference type="NCBI Taxonomy" id="100816"/>
    <lineage>
        <taxon>Eukaryota</taxon>
        <taxon>Fungi</taxon>
        <taxon>Dikarya</taxon>
        <taxon>Ascomycota</taxon>
        <taxon>Pezizomycotina</taxon>
        <taxon>Sordariomycetes</taxon>
        <taxon>Sordariomycetidae</taxon>
        <taxon>Sordariales</taxon>
        <taxon>Sordariales incertae sedis</taxon>
        <taxon>Madurella</taxon>
    </lineage>
</organism>
<sequence>MQPTAALSLFSSIIALFGGLAAAAPVADVDPECHPQTICIDAINACGIRFGGCYDVCDVSAKPKPPPCPSTTTKKAPITSTKPATTRTPTKKPTSTKPIKTTTVTTVKPHPTITERPTPSPSSTCRTDRTVCWDGVNECGQKFGGPWPTFTPPPCSKTVSKTTITTRVVTSVTGPPVLTLPH</sequence>
<dbReference type="EMBL" id="LCTW02000197">
    <property type="protein sequence ID" value="KXX76716.1"/>
    <property type="molecule type" value="Genomic_DNA"/>
</dbReference>
<keyword evidence="4" id="KW-1185">Reference proteome</keyword>
<accession>A0A175VYY8</accession>
<evidence type="ECO:0000256" key="1">
    <source>
        <dbReference type="SAM" id="MobiDB-lite"/>
    </source>
</evidence>
<feature type="chain" id="PRO_5008043491" evidence="2">
    <location>
        <begin position="24"/>
        <end position="182"/>
    </location>
</feature>
<proteinExistence type="predicted"/>
<protein>
    <submittedName>
        <fullName evidence="3">Uncharacterized protein</fullName>
    </submittedName>
</protein>
<feature type="region of interest" description="Disordered" evidence="1">
    <location>
        <begin position="64"/>
        <end position="124"/>
    </location>
</feature>
<gene>
    <name evidence="3" type="ORF">MMYC01_205815</name>
</gene>
<name>A0A175VYY8_9PEZI</name>
<dbReference type="STRING" id="100816.A0A175VYY8"/>
<dbReference type="VEuPathDB" id="FungiDB:MMYC01_205815"/>
<evidence type="ECO:0000313" key="4">
    <source>
        <dbReference type="Proteomes" id="UP000078237"/>
    </source>
</evidence>
<evidence type="ECO:0000256" key="2">
    <source>
        <dbReference type="SAM" id="SignalP"/>
    </source>
</evidence>
<dbReference type="AlphaFoldDB" id="A0A175VYY8"/>
<keyword evidence="2" id="KW-0732">Signal</keyword>
<evidence type="ECO:0000313" key="3">
    <source>
        <dbReference type="EMBL" id="KXX76716.1"/>
    </source>
</evidence>
<reference evidence="3 4" key="1">
    <citation type="journal article" date="2016" name="Genome Announc.">
        <title>Genome Sequence of Madurella mycetomatis mm55, Isolated from a Human Mycetoma Case in Sudan.</title>
        <authorList>
            <person name="Smit S."/>
            <person name="Derks M.F."/>
            <person name="Bervoets S."/>
            <person name="Fahal A."/>
            <person name="van Leeuwen W."/>
            <person name="van Belkum A."/>
            <person name="van de Sande W.W."/>
        </authorList>
    </citation>
    <scope>NUCLEOTIDE SEQUENCE [LARGE SCALE GENOMIC DNA]</scope>
    <source>
        <strain evidence="4">mm55</strain>
    </source>
</reference>
<comment type="caution">
    <text evidence="3">The sequence shown here is derived from an EMBL/GenBank/DDBJ whole genome shotgun (WGS) entry which is preliminary data.</text>
</comment>
<feature type="signal peptide" evidence="2">
    <location>
        <begin position="1"/>
        <end position="23"/>
    </location>
</feature>
<feature type="compositionally biased region" description="Low complexity" evidence="1">
    <location>
        <begin position="70"/>
        <end position="114"/>
    </location>
</feature>